<dbReference type="RefSeq" id="XP_029215314.1">
    <property type="nucleotide sequence ID" value="XM_029361414.1"/>
</dbReference>
<comment type="similarity">
    <text evidence="1">Belongs to the GDA1/CD39 NTPase family.</text>
</comment>
<gene>
    <name evidence="6" type="ORF">BESB_027400</name>
</gene>
<dbReference type="Pfam" id="PF01150">
    <property type="entry name" value="GDA1_CD39"/>
    <property type="match status" value="1"/>
</dbReference>
<dbReference type="Gene3D" id="3.30.420.540">
    <property type="match status" value="1"/>
</dbReference>
<dbReference type="Proteomes" id="UP000224006">
    <property type="component" value="Unassembled WGS sequence"/>
</dbReference>
<feature type="active site" description="Proton acceptor" evidence="3">
    <location>
        <position position="283"/>
    </location>
</feature>
<feature type="chain" id="PRO_5013287268" evidence="5">
    <location>
        <begin position="27"/>
        <end position="675"/>
    </location>
</feature>
<dbReference type="GO" id="GO:0009134">
    <property type="term" value="P:nucleoside diphosphate catabolic process"/>
    <property type="evidence" value="ECO:0007669"/>
    <property type="project" value="TreeGrafter"/>
</dbReference>
<dbReference type="STRING" id="94643.A0A2A9LZZ3"/>
<protein>
    <submittedName>
        <fullName evidence="6">GDA1/CD39 (Nucleoside phosphatase) family protein</fullName>
    </submittedName>
</protein>
<dbReference type="AlphaFoldDB" id="A0A2A9LZZ3"/>
<keyword evidence="4" id="KW-0547">Nucleotide-binding</keyword>
<dbReference type="EMBL" id="NWUJ01000015">
    <property type="protein sequence ID" value="PFH31305.1"/>
    <property type="molecule type" value="Genomic_DNA"/>
</dbReference>
<name>A0A2A9LZZ3_BESBE</name>
<evidence type="ECO:0000256" key="3">
    <source>
        <dbReference type="PIRSR" id="PIRSR600407-1"/>
    </source>
</evidence>
<dbReference type="GO" id="GO:0005524">
    <property type="term" value="F:ATP binding"/>
    <property type="evidence" value="ECO:0007669"/>
    <property type="project" value="UniProtKB-KW"/>
</dbReference>
<evidence type="ECO:0000256" key="5">
    <source>
        <dbReference type="SAM" id="SignalP"/>
    </source>
</evidence>
<keyword evidence="4" id="KW-0067">ATP-binding</keyword>
<evidence type="ECO:0000313" key="7">
    <source>
        <dbReference type="Proteomes" id="UP000224006"/>
    </source>
</evidence>
<evidence type="ECO:0000313" key="6">
    <source>
        <dbReference type="EMBL" id="PFH31305.1"/>
    </source>
</evidence>
<dbReference type="GeneID" id="40307792"/>
<dbReference type="PANTHER" id="PTHR11782">
    <property type="entry name" value="ADENOSINE/GUANOSINE DIPHOSPHATASE"/>
    <property type="match status" value="1"/>
</dbReference>
<proteinExistence type="inferred from homology"/>
<feature type="signal peptide" evidence="5">
    <location>
        <begin position="1"/>
        <end position="26"/>
    </location>
</feature>
<organism evidence="6 7">
    <name type="scientific">Besnoitia besnoiti</name>
    <name type="common">Apicomplexan protozoan</name>
    <dbReference type="NCBI Taxonomy" id="94643"/>
    <lineage>
        <taxon>Eukaryota</taxon>
        <taxon>Sar</taxon>
        <taxon>Alveolata</taxon>
        <taxon>Apicomplexa</taxon>
        <taxon>Conoidasida</taxon>
        <taxon>Coccidia</taxon>
        <taxon>Eucoccidiorida</taxon>
        <taxon>Eimeriorina</taxon>
        <taxon>Sarcocystidae</taxon>
        <taxon>Besnoitia</taxon>
    </lineage>
</organism>
<dbReference type="GO" id="GO:0017110">
    <property type="term" value="F:nucleoside diphosphate phosphatase activity"/>
    <property type="evidence" value="ECO:0007669"/>
    <property type="project" value="TreeGrafter"/>
</dbReference>
<reference evidence="6 7" key="1">
    <citation type="submission" date="2017-09" db="EMBL/GenBank/DDBJ databases">
        <title>Genome sequencing of Besnoitia besnoiti strain Bb-Ger1.</title>
        <authorList>
            <person name="Schares G."/>
            <person name="Venepally P."/>
            <person name="Lorenzi H.A."/>
        </authorList>
    </citation>
    <scope>NUCLEOTIDE SEQUENCE [LARGE SCALE GENOMIC DNA]</scope>
    <source>
        <strain evidence="6 7">Bb-Ger1</strain>
    </source>
</reference>
<sequence length="675" mass="74598">MKNVVAVAWSVVLVCSVAFSPREALADPEDFGEVSGDPDVQPPEFPQKGAVNTISAEELPAEAQHWLRVSQESKKNKFAELARSAVSRIQEGRQALMRLRGLERRCHRAAQAFVVIDGGSSATRASVFLATTLACPHQGRRVIPSSIRLIATGERHPGLREVLEKWLDKHAGQDWESREVDSRLLLRNFRHMLETAQKFMKVLEDEIVGLMERELADEQKRQVQALGVPVILYSTAGVRDFHDWYRDGFFVALRFALNHFTNTAGYKFFTTPELTRPISGAEEGLYAFMTLNHLTGRLTEESSYCTLGADGMQACRSELAGVLEFGGASAQVVFPVAPADVLPSSVKAVNLQRERLLPERYPQADVVSVSFMQVGVASSAGLFLKQVCSEKEFLNDGICYNPCFFKGYEQDCSAGDVSIDPLTGDVTVSTETRKNKLKPIATYCSLSNSEIRMKATNEMLCRENRIDPSQPLEQRLQFEGCKRIKGTGDFDRCYALVERFIVGPKYPLPANIEAASSGFESLKQVFQFASTSAAMVITGGAMVGSIRVLKRANLLGSSFSGDPHELEKAARIFCGASVKVEDGKGAAIHLPNHHEKLGVWTYDICKVIAMNVALVKHMMAAEKRPASISWEKSVKNDEGVEVADLGWHVGAILQQILDVEKFGRMAYESGWTYNL</sequence>
<evidence type="ECO:0000256" key="1">
    <source>
        <dbReference type="ARBA" id="ARBA00009283"/>
    </source>
</evidence>
<evidence type="ECO:0000256" key="4">
    <source>
        <dbReference type="PIRSR" id="PIRSR600407-2"/>
    </source>
</evidence>
<comment type="caution">
    <text evidence="6">The sequence shown here is derived from an EMBL/GenBank/DDBJ whole genome shotgun (WGS) entry which is preliminary data.</text>
</comment>
<keyword evidence="5" id="KW-0732">Signal</keyword>
<evidence type="ECO:0000256" key="2">
    <source>
        <dbReference type="ARBA" id="ARBA00022801"/>
    </source>
</evidence>
<accession>A0A2A9LZZ3</accession>
<dbReference type="KEGG" id="bbes:BESB_027400"/>
<feature type="binding site" evidence="4">
    <location>
        <begin position="327"/>
        <end position="331"/>
    </location>
    <ligand>
        <name>ATP</name>
        <dbReference type="ChEBI" id="CHEBI:30616"/>
    </ligand>
</feature>
<dbReference type="GO" id="GO:0016020">
    <property type="term" value="C:membrane"/>
    <property type="evidence" value="ECO:0007669"/>
    <property type="project" value="TreeGrafter"/>
</dbReference>
<keyword evidence="2" id="KW-0378">Hydrolase</keyword>
<dbReference type="VEuPathDB" id="ToxoDB:BESB_027400"/>
<dbReference type="Gene3D" id="3.30.420.530">
    <property type="match status" value="1"/>
</dbReference>
<dbReference type="InterPro" id="IPR000407">
    <property type="entry name" value="GDA1_CD39_NTPase"/>
</dbReference>
<dbReference type="OrthoDB" id="6372431at2759"/>
<keyword evidence="7" id="KW-1185">Reference proteome</keyword>
<dbReference type="PANTHER" id="PTHR11782:SF83">
    <property type="entry name" value="GUANOSINE-DIPHOSPHATASE"/>
    <property type="match status" value="1"/>
</dbReference>